<dbReference type="OrthoDB" id="4078179at2"/>
<dbReference type="RefSeq" id="WP_153524381.1">
    <property type="nucleotide sequence ID" value="NZ_JBEPDZ010000038.1"/>
</dbReference>
<name>A0A646KP90_STRJU</name>
<dbReference type="Proteomes" id="UP000419138">
    <property type="component" value="Unassembled WGS sequence"/>
</dbReference>
<dbReference type="EMBL" id="VCLA01000157">
    <property type="protein sequence ID" value="MQT02806.1"/>
    <property type="molecule type" value="Genomic_DNA"/>
</dbReference>
<gene>
    <name evidence="2" type="ORF">FF041_22225</name>
</gene>
<accession>A0A646KP90</accession>
<feature type="region of interest" description="Disordered" evidence="1">
    <location>
        <begin position="203"/>
        <end position="226"/>
    </location>
</feature>
<reference evidence="2 3" key="1">
    <citation type="submission" date="2019-05" db="EMBL/GenBank/DDBJ databases">
        <title>Comparative genomics and metabolomics analyses of clavulanic acid producing Streptomyces species provides insight into specialized metabolism and evolution of beta-lactam biosynthetic gene clusters.</title>
        <authorList>
            <person name="Moore M.A."/>
            <person name="Cruz-Morales P."/>
            <person name="Barona Gomez F."/>
            <person name="Kapil T."/>
        </authorList>
    </citation>
    <scope>NUCLEOTIDE SEQUENCE [LARGE SCALE GENOMIC DNA]</scope>
    <source>
        <strain evidence="2 3">NRRL 5741</strain>
    </source>
</reference>
<feature type="region of interest" description="Disordered" evidence="1">
    <location>
        <begin position="171"/>
        <end position="191"/>
    </location>
</feature>
<sequence length="226" mass="25441">MEFPQHSAYRVPTKRPFLLKELRARLPSVDDRIRAIPGYGDPTEYDAIADSLYRVFTTARNLAPSRHTTNCSIHPNGPVDPQSPPGWGQCLFCNSNRRIGDPRARSAVLNTPRQYEIPPPPYSHEVLLERMRHINDVAFELHYRSPDEDFALAADLVHGAFIIARELSRPRSSSRCPRHPGAPLDPAAPGGPRCLFCATAETRKGAVPPPQIRDRNRGLPPYRKKR</sequence>
<comment type="caution">
    <text evidence="2">The sequence shown here is derived from an EMBL/GenBank/DDBJ whole genome shotgun (WGS) entry which is preliminary data.</text>
</comment>
<organism evidence="2 3">
    <name type="scientific">Streptomyces jumonjinensis</name>
    <dbReference type="NCBI Taxonomy" id="1945"/>
    <lineage>
        <taxon>Bacteria</taxon>
        <taxon>Bacillati</taxon>
        <taxon>Actinomycetota</taxon>
        <taxon>Actinomycetes</taxon>
        <taxon>Kitasatosporales</taxon>
        <taxon>Streptomycetaceae</taxon>
        <taxon>Streptomyces</taxon>
    </lineage>
</organism>
<evidence type="ECO:0000313" key="3">
    <source>
        <dbReference type="Proteomes" id="UP000419138"/>
    </source>
</evidence>
<proteinExistence type="predicted"/>
<keyword evidence="3" id="KW-1185">Reference proteome</keyword>
<evidence type="ECO:0000313" key="2">
    <source>
        <dbReference type="EMBL" id="MQT02806.1"/>
    </source>
</evidence>
<evidence type="ECO:0000256" key="1">
    <source>
        <dbReference type="SAM" id="MobiDB-lite"/>
    </source>
</evidence>
<dbReference type="AlphaFoldDB" id="A0A646KP90"/>
<protein>
    <submittedName>
        <fullName evidence="2">Uncharacterized protein</fullName>
    </submittedName>
</protein>